<evidence type="ECO:0000313" key="3">
    <source>
        <dbReference type="EMBL" id="MCD2197774.1"/>
    </source>
</evidence>
<sequence>MTGPAAPSPRRPGSRLLGLAVVGLLLGALALWGASRGTWLTATWEVPLRGTVVATADGADTEPVLVPWALLALAAIGGLLATSGWGRRVVGVIVGVAGLWALLRAVSGLAAPAPALLPASARQAGRAVGVAVTPVWPLLGALGGLLLLAVGALVAARGSVMPRLGARYDAPGGRARARPEDDERGLWEALDAGEDPTTGPPAADPSVPGRHDDDTSPAGPSAGRAPDGAEGGRG</sequence>
<dbReference type="EMBL" id="JAJNDB010000009">
    <property type="protein sequence ID" value="MCD2197774.1"/>
    <property type="molecule type" value="Genomic_DNA"/>
</dbReference>
<evidence type="ECO:0000256" key="2">
    <source>
        <dbReference type="SAM" id="Phobius"/>
    </source>
</evidence>
<feature type="transmembrane region" description="Helical" evidence="2">
    <location>
        <begin position="65"/>
        <end position="82"/>
    </location>
</feature>
<dbReference type="Pfam" id="PF09534">
    <property type="entry name" value="Trp_oprn_chp"/>
    <property type="match status" value="1"/>
</dbReference>
<keyword evidence="2" id="KW-1133">Transmembrane helix</keyword>
<gene>
    <name evidence="3" type="ORF">LQ327_30825</name>
</gene>
<comment type="caution">
    <text evidence="3">The sequence shown here is derived from an EMBL/GenBank/DDBJ whole genome shotgun (WGS) entry which is preliminary data.</text>
</comment>
<keyword evidence="4" id="KW-1185">Reference proteome</keyword>
<protein>
    <submittedName>
        <fullName evidence="3">Trp biosynthesis-associated membrane protein</fullName>
    </submittedName>
</protein>
<feature type="compositionally biased region" description="Basic and acidic residues" evidence="1">
    <location>
        <begin position="177"/>
        <end position="186"/>
    </location>
</feature>
<dbReference type="RefSeq" id="WP_230740057.1">
    <property type="nucleotide sequence ID" value="NZ_JAJNDB010000009.1"/>
</dbReference>
<name>A0ABS8PHP1_9PSEU</name>
<evidence type="ECO:0000313" key="4">
    <source>
        <dbReference type="Proteomes" id="UP001199469"/>
    </source>
</evidence>
<feature type="transmembrane region" description="Helical" evidence="2">
    <location>
        <begin position="89"/>
        <end position="115"/>
    </location>
</feature>
<dbReference type="Proteomes" id="UP001199469">
    <property type="component" value="Unassembled WGS sequence"/>
</dbReference>
<accession>A0ABS8PHP1</accession>
<proteinExistence type="predicted"/>
<dbReference type="InterPro" id="IPR019051">
    <property type="entry name" value="Trp_biosyn_TM_oprn/chp"/>
</dbReference>
<keyword evidence="2" id="KW-0812">Transmembrane</keyword>
<feature type="transmembrane region" description="Helical" evidence="2">
    <location>
        <begin position="135"/>
        <end position="156"/>
    </location>
</feature>
<feature type="region of interest" description="Disordered" evidence="1">
    <location>
        <begin position="168"/>
        <end position="234"/>
    </location>
</feature>
<reference evidence="3 4" key="1">
    <citation type="submission" date="2021-11" db="EMBL/GenBank/DDBJ databases">
        <title>Draft genome sequence of Actinomycetospora sp. SF1 isolated from the rhizosphere soil.</title>
        <authorList>
            <person name="Duangmal K."/>
            <person name="Chantavorakit T."/>
        </authorList>
    </citation>
    <scope>NUCLEOTIDE SEQUENCE [LARGE SCALE GENOMIC DNA]</scope>
    <source>
        <strain evidence="3 4">TBRC 5722</strain>
    </source>
</reference>
<keyword evidence="2" id="KW-0472">Membrane</keyword>
<evidence type="ECO:0000256" key="1">
    <source>
        <dbReference type="SAM" id="MobiDB-lite"/>
    </source>
</evidence>
<organism evidence="3 4">
    <name type="scientific">Actinomycetospora endophytica</name>
    <dbReference type="NCBI Taxonomy" id="2291215"/>
    <lineage>
        <taxon>Bacteria</taxon>
        <taxon>Bacillati</taxon>
        <taxon>Actinomycetota</taxon>
        <taxon>Actinomycetes</taxon>
        <taxon>Pseudonocardiales</taxon>
        <taxon>Pseudonocardiaceae</taxon>
        <taxon>Actinomycetospora</taxon>
    </lineage>
</organism>